<dbReference type="InterPro" id="IPR012338">
    <property type="entry name" value="Beta-lactam/transpept-like"/>
</dbReference>
<keyword evidence="3" id="KW-0472">Membrane</keyword>
<keyword evidence="2" id="KW-0121">Carboxypeptidase</keyword>
<keyword evidence="2" id="KW-0378">Hydrolase</keyword>
<evidence type="ECO:0000259" key="5">
    <source>
        <dbReference type="Pfam" id="PF03717"/>
    </source>
</evidence>
<dbReference type="EMBL" id="DRNB01000118">
    <property type="protein sequence ID" value="HHJ63890.1"/>
    <property type="molecule type" value="Genomic_DNA"/>
</dbReference>
<evidence type="ECO:0000313" key="6">
    <source>
        <dbReference type="EMBL" id="HHJ63890.1"/>
    </source>
</evidence>
<evidence type="ECO:0000256" key="3">
    <source>
        <dbReference type="ARBA" id="ARBA00023136"/>
    </source>
</evidence>
<dbReference type="Pfam" id="PF03717">
    <property type="entry name" value="PBP_dimer"/>
    <property type="match status" value="1"/>
</dbReference>
<evidence type="ECO:0000259" key="4">
    <source>
        <dbReference type="Pfam" id="PF00905"/>
    </source>
</evidence>
<dbReference type="SUPFAM" id="SSF56601">
    <property type="entry name" value="beta-lactamase/transpeptidase-like"/>
    <property type="match status" value="1"/>
</dbReference>
<dbReference type="Gene3D" id="3.90.1310.10">
    <property type="entry name" value="Penicillin-binding protein 2a (Domain 2)"/>
    <property type="match status" value="1"/>
</dbReference>
<accession>A0A7C5L9Y9</accession>
<comment type="subcellular location">
    <subcellularLocation>
        <location evidence="1">Membrane</location>
    </subcellularLocation>
</comment>
<dbReference type="AlphaFoldDB" id="A0A7C5L9Y9"/>
<dbReference type="Gene3D" id="3.30.450.330">
    <property type="match status" value="1"/>
</dbReference>
<comment type="caution">
    <text evidence="6">The sequence shown here is derived from an EMBL/GenBank/DDBJ whole genome shotgun (WGS) entry which is preliminary data.</text>
</comment>
<dbReference type="PANTHER" id="PTHR30627">
    <property type="entry name" value="PEPTIDOGLYCAN D,D-TRANSPEPTIDASE"/>
    <property type="match status" value="1"/>
</dbReference>
<dbReference type="InterPro" id="IPR050515">
    <property type="entry name" value="Beta-lactam/transpept"/>
</dbReference>
<dbReference type="Gene3D" id="3.40.710.10">
    <property type="entry name" value="DD-peptidase/beta-lactamase superfamily"/>
    <property type="match status" value="1"/>
</dbReference>
<dbReference type="GO" id="GO:0004180">
    <property type="term" value="F:carboxypeptidase activity"/>
    <property type="evidence" value="ECO:0007669"/>
    <property type="project" value="UniProtKB-KW"/>
</dbReference>
<keyword evidence="2" id="KW-0645">Protease</keyword>
<dbReference type="InterPro" id="IPR005311">
    <property type="entry name" value="PBP_dimer"/>
</dbReference>
<feature type="domain" description="Penicillin-binding protein dimerisation" evidence="5">
    <location>
        <begin position="41"/>
        <end position="159"/>
    </location>
</feature>
<feature type="domain" description="Penicillin-binding protein transpeptidase" evidence="4">
    <location>
        <begin position="236"/>
        <end position="540"/>
    </location>
</feature>
<proteinExistence type="predicted"/>
<dbReference type="Proteomes" id="UP000885792">
    <property type="component" value="Unassembled WGS sequence"/>
</dbReference>
<gene>
    <name evidence="6" type="ORF">ENJ61_03195</name>
</gene>
<dbReference type="GO" id="GO:0071555">
    <property type="term" value="P:cell wall organization"/>
    <property type="evidence" value="ECO:0007669"/>
    <property type="project" value="TreeGrafter"/>
</dbReference>
<evidence type="ECO:0000256" key="1">
    <source>
        <dbReference type="ARBA" id="ARBA00004370"/>
    </source>
</evidence>
<dbReference type="GO" id="GO:0008658">
    <property type="term" value="F:penicillin binding"/>
    <property type="evidence" value="ECO:0007669"/>
    <property type="project" value="InterPro"/>
</dbReference>
<name>A0A7C5L9Y9_AQUAO</name>
<protein>
    <submittedName>
        <fullName evidence="6">Penicillin-binding protein 2</fullName>
    </submittedName>
</protein>
<reference evidence="6" key="1">
    <citation type="journal article" date="2020" name="mSystems">
        <title>Genome- and Community-Level Interaction Insights into Carbon Utilization and Element Cycling Functions of Hydrothermarchaeota in Hydrothermal Sediment.</title>
        <authorList>
            <person name="Zhou Z."/>
            <person name="Liu Y."/>
            <person name="Xu W."/>
            <person name="Pan J."/>
            <person name="Luo Z.H."/>
            <person name="Li M."/>
        </authorList>
    </citation>
    <scope>NUCLEOTIDE SEQUENCE [LARGE SCALE GENOMIC DNA]</scope>
    <source>
        <strain evidence="6">HyVt-501</strain>
    </source>
</reference>
<dbReference type="PANTHER" id="PTHR30627:SF1">
    <property type="entry name" value="PEPTIDOGLYCAN D,D-TRANSPEPTIDASE FTSI"/>
    <property type="match status" value="1"/>
</dbReference>
<dbReference type="InterPro" id="IPR001460">
    <property type="entry name" value="PCN-bd_Tpept"/>
</dbReference>
<evidence type="ECO:0000256" key="2">
    <source>
        <dbReference type="ARBA" id="ARBA00022645"/>
    </source>
</evidence>
<organism evidence="6">
    <name type="scientific">Aquifex aeolicus</name>
    <dbReference type="NCBI Taxonomy" id="63363"/>
    <lineage>
        <taxon>Bacteria</taxon>
        <taxon>Pseudomonadati</taxon>
        <taxon>Aquificota</taxon>
        <taxon>Aquificia</taxon>
        <taxon>Aquificales</taxon>
        <taxon>Aquificaceae</taxon>
        <taxon>Aquifex</taxon>
    </lineage>
</organism>
<sequence length="556" mass="63607">MFCGILLLVSLRILDLQVTKESEVAERIKRSFDRVSTIRIPLYRGSIKDSGGRDLALSVPTFSLYVHPDTSRLQSREEFIRELSKITGVSAERIEERIRAGSERPVRILRGIDRDLEERIRDLIVRTGNSRFVGLQEEYTRYYPNRFTASNLLGFVGVDGKGLEGLEYALDEHLGGGFSSALIYMNGGLGKIYLHPLRGMLGEERDVILTLDLGVQNILERIRRRIVKRWKPKKVSMLVMDLRNGDILGLTTYPYYDPNRFQRYPPEKRRNYVVTDSFEPGSIMKPFFIGWAYEKGYVTAGYRVNTGRGRIKVYDRYVRDMRRLGRISLKEVLIHSSNVGTIKVASLLKKKDVEELIESFHLHRRFGILPGEANPRIPNLNYPANILYASIGQGIAMNTLNVAVAFGGLATGRIVKPRIVKEIVSSEGRVLFREKVRTWRENVLSERTLRWLRGALIDVVERGTGRRARSRYFTIAGKTGTSQKFDLRTGRYSRDRVVTYFAGFFPATDPRFVAVIVVDEPRGKNLFGGVVNAPYFRELVEQVSFYYGLKPDKVKK</sequence>
<dbReference type="SUPFAM" id="SSF56519">
    <property type="entry name" value="Penicillin binding protein dimerisation domain"/>
    <property type="match status" value="1"/>
</dbReference>
<dbReference type="Pfam" id="PF00905">
    <property type="entry name" value="Transpeptidase"/>
    <property type="match status" value="1"/>
</dbReference>
<dbReference type="InterPro" id="IPR036138">
    <property type="entry name" value="PBP_dimer_sf"/>
</dbReference>
<dbReference type="GO" id="GO:0005886">
    <property type="term" value="C:plasma membrane"/>
    <property type="evidence" value="ECO:0007669"/>
    <property type="project" value="TreeGrafter"/>
</dbReference>